<feature type="transmembrane region" description="Helical" evidence="8">
    <location>
        <begin position="149"/>
        <end position="167"/>
    </location>
</feature>
<dbReference type="Gene3D" id="3.40.50.300">
    <property type="entry name" value="P-loop containing nucleotide triphosphate hydrolases"/>
    <property type="match status" value="1"/>
</dbReference>
<organism evidence="11 12">
    <name type="scientific">Corallococcus macrosporus</name>
    <dbReference type="NCBI Taxonomy" id="35"/>
    <lineage>
        <taxon>Bacteria</taxon>
        <taxon>Pseudomonadati</taxon>
        <taxon>Myxococcota</taxon>
        <taxon>Myxococcia</taxon>
        <taxon>Myxococcales</taxon>
        <taxon>Cystobacterineae</taxon>
        <taxon>Myxococcaceae</taxon>
        <taxon>Corallococcus</taxon>
    </lineage>
</organism>
<evidence type="ECO:0000256" key="5">
    <source>
        <dbReference type="ARBA" id="ARBA00022840"/>
    </source>
</evidence>
<evidence type="ECO:0000259" key="10">
    <source>
        <dbReference type="PROSITE" id="PS50929"/>
    </source>
</evidence>
<dbReference type="PROSITE" id="PS50893">
    <property type="entry name" value="ABC_TRANSPORTER_2"/>
    <property type="match status" value="1"/>
</dbReference>
<protein>
    <submittedName>
        <fullName evidence="11">Cyclic peptide export ABC transporter</fullName>
    </submittedName>
</protein>
<evidence type="ECO:0000256" key="1">
    <source>
        <dbReference type="ARBA" id="ARBA00004651"/>
    </source>
</evidence>
<reference evidence="11 12" key="1">
    <citation type="submission" date="2021-02" db="EMBL/GenBank/DDBJ databases">
        <title>De Novo genome assembly of isolated myxobacteria.</title>
        <authorList>
            <person name="Stevens D.C."/>
        </authorList>
    </citation>
    <scope>NUCLEOTIDE SEQUENCE [LARGE SCALE GENOMIC DNA]</scope>
    <source>
        <strain evidence="11 12">ATCC 29039</strain>
    </source>
</reference>
<dbReference type="Gene3D" id="1.20.1560.10">
    <property type="entry name" value="ABC transporter type 1, transmembrane domain"/>
    <property type="match status" value="1"/>
</dbReference>
<dbReference type="SMART" id="SM00382">
    <property type="entry name" value="AAA"/>
    <property type="match status" value="1"/>
</dbReference>
<dbReference type="PANTHER" id="PTHR43553">
    <property type="entry name" value="HEAVY METAL TRANSPORTER"/>
    <property type="match status" value="1"/>
</dbReference>
<keyword evidence="2" id="KW-0813">Transport</keyword>
<dbReference type="Pfam" id="PF00005">
    <property type="entry name" value="ABC_tran"/>
    <property type="match status" value="1"/>
</dbReference>
<feature type="domain" description="ABC transporter" evidence="9">
    <location>
        <begin position="327"/>
        <end position="546"/>
    </location>
</feature>
<evidence type="ECO:0000256" key="8">
    <source>
        <dbReference type="SAM" id="Phobius"/>
    </source>
</evidence>
<evidence type="ECO:0000256" key="6">
    <source>
        <dbReference type="ARBA" id="ARBA00022989"/>
    </source>
</evidence>
<evidence type="ECO:0000313" key="12">
    <source>
        <dbReference type="Proteomes" id="UP000664052"/>
    </source>
</evidence>
<dbReference type="InterPro" id="IPR027417">
    <property type="entry name" value="P-loop_NTPase"/>
</dbReference>
<dbReference type="Proteomes" id="UP000664052">
    <property type="component" value="Unassembled WGS sequence"/>
</dbReference>
<dbReference type="InterPro" id="IPR011527">
    <property type="entry name" value="ABC1_TM_dom"/>
</dbReference>
<accession>A0ABS3DMM1</accession>
<evidence type="ECO:0000256" key="2">
    <source>
        <dbReference type="ARBA" id="ARBA00022448"/>
    </source>
</evidence>
<evidence type="ECO:0000259" key="9">
    <source>
        <dbReference type="PROSITE" id="PS50893"/>
    </source>
</evidence>
<gene>
    <name evidence="11" type="ORF">JYK02_34245</name>
</gene>
<proteinExistence type="predicted"/>
<dbReference type="PROSITE" id="PS50929">
    <property type="entry name" value="ABC_TM1F"/>
    <property type="match status" value="1"/>
</dbReference>
<name>A0ABS3DMM1_9BACT</name>
<dbReference type="EMBL" id="JAFIMU010000012">
    <property type="protein sequence ID" value="MBN8232591.1"/>
    <property type="molecule type" value="Genomic_DNA"/>
</dbReference>
<keyword evidence="6 8" id="KW-1133">Transmembrane helix</keyword>
<feature type="transmembrane region" description="Helical" evidence="8">
    <location>
        <begin position="51"/>
        <end position="68"/>
    </location>
</feature>
<dbReference type="SUPFAM" id="SSF52540">
    <property type="entry name" value="P-loop containing nucleoside triphosphate hydrolases"/>
    <property type="match status" value="1"/>
</dbReference>
<feature type="transmembrane region" description="Helical" evidence="8">
    <location>
        <begin position="232"/>
        <end position="252"/>
    </location>
</feature>
<keyword evidence="12" id="KW-1185">Reference proteome</keyword>
<sequence>MNLLLLLLRGSRATVVLAVCFGLLTGLSSAGLIAHINTALAQGGTHVARETILGFAALGILMLGSRISSQLLIMRLHTDTTFVLREQLSRRILTTPLRRLEELGIPRLLATLVDDVQAVTQGLLCVPPLLINAGIVVGVMVYLAVMSPLVFAALVVFSLLGVASYLMPQRRIMGLLRQSRKTTDRFFGDLRSLTHGLKELKLNGGRRRAFLTEDLLPTANQLKAFQRRRSTLNILVTSWGMSLFFFFIGLLLFALPGIAPVSPSTLMAYTLAVLYLQQPLDSSMVILPMLSAGVVALKHIETLDLQGSDGEPVPPAAGAPLPAPSRIELVDVTHVYRREGEDTPFTLGPIGLTFRAGEISFVVGGNGSGKTTLAKLITGLYAPESGEIRVDGQVVTAAGQERYRELFSTVFADFHLFDRLMGLAEGAHAARARTYLRRLQLEHKVRIDEKGALSTTELSTGQRKRLALLAAYLEDRPVYLFDEWAADQDPLFKEIFYRELLPDLKAAGKTVVVISHDDRYFDVADRLVRLESGAILPEAAPRVVPA</sequence>
<feature type="transmembrane region" description="Helical" evidence="8">
    <location>
        <begin position="122"/>
        <end position="143"/>
    </location>
</feature>
<keyword evidence="3 8" id="KW-0812">Transmembrane</keyword>
<dbReference type="InterPro" id="IPR003593">
    <property type="entry name" value="AAA+_ATPase"/>
</dbReference>
<evidence type="ECO:0000313" key="11">
    <source>
        <dbReference type="EMBL" id="MBN8232591.1"/>
    </source>
</evidence>
<comment type="subcellular location">
    <subcellularLocation>
        <location evidence="1">Cell membrane</location>
        <topology evidence="1">Multi-pass membrane protein</topology>
    </subcellularLocation>
</comment>
<keyword evidence="4" id="KW-0547">Nucleotide-binding</keyword>
<feature type="domain" description="ABC transmembrane type-1" evidence="10">
    <location>
        <begin position="13"/>
        <end position="292"/>
    </location>
</feature>
<dbReference type="NCBIfam" id="TIGR01194">
    <property type="entry name" value="cyc_pep_trnsptr"/>
    <property type="match status" value="1"/>
</dbReference>
<keyword evidence="7 8" id="KW-0472">Membrane</keyword>
<comment type="caution">
    <text evidence="11">The sequence shown here is derived from an EMBL/GenBank/DDBJ whole genome shotgun (WGS) entry which is preliminary data.</text>
</comment>
<dbReference type="PANTHER" id="PTHR43553:SF11">
    <property type="entry name" value="ABC TRANSPORTER ATP-BINDING_PERMEASE PROTEIN YOJI"/>
    <property type="match status" value="1"/>
</dbReference>
<evidence type="ECO:0000256" key="3">
    <source>
        <dbReference type="ARBA" id="ARBA00022692"/>
    </source>
</evidence>
<keyword evidence="5" id="KW-0067">ATP-binding</keyword>
<dbReference type="SUPFAM" id="SSF90123">
    <property type="entry name" value="ABC transporter transmembrane region"/>
    <property type="match status" value="1"/>
</dbReference>
<dbReference type="RefSeq" id="WP_207057125.1">
    <property type="nucleotide sequence ID" value="NZ_JAFIMU010000012.1"/>
</dbReference>
<dbReference type="InterPro" id="IPR005898">
    <property type="entry name" value="Cyc_pep_transpt_SyrD/YojI"/>
</dbReference>
<evidence type="ECO:0000256" key="7">
    <source>
        <dbReference type="ARBA" id="ARBA00023136"/>
    </source>
</evidence>
<dbReference type="InterPro" id="IPR050095">
    <property type="entry name" value="ECF_ABC_transporter_ATP-bd"/>
</dbReference>
<evidence type="ECO:0000256" key="4">
    <source>
        <dbReference type="ARBA" id="ARBA00022741"/>
    </source>
</evidence>
<dbReference type="InterPro" id="IPR036640">
    <property type="entry name" value="ABC1_TM_sf"/>
</dbReference>
<dbReference type="InterPro" id="IPR003439">
    <property type="entry name" value="ABC_transporter-like_ATP-bd"/>
</dbReference>